<evidence type="ECO:0000259" key="16">
    <source>
        <dbReference type="PROSITE" id="PS51873"/>
    </source>
</evidence>
<evidence type="ECO:0000256" key="3">
    <source>
        <dbReference type="ARBA" id="ARBA00004906"/>
    </source>
</evidence>
<dbReference type="CDD" id="cd20335">
    <property type="entry name" value="BRcat_RBR"/>
    <property type="match status" value="1"/>
</dbReference>
<evidence type="ECO:0000256" key="4">
    <source>
        <dbReference type="ARBA" id="ARBA00012251"/>
    </source>
</evidence>
<keyword evidence="8" id="KW-0677">Repeat</keyword>
<keyword evidence="9" id="KW-0863">Zinc-finger</keyword>
<feature type="compositionally biased region" description="Low complexity" evidence="14">
    <location>
        <begin position="655"/>
        <end position="689"/>
    </location>
</feature>
<comment type="catalytic activity">
    <reaction evidence="1">
        <text>[E2 ubiquitin-conjugating enzyme]-S-ubiquitinyl-L-cysteine + [acceptor protein]-L-lysine = [E2 ubiquitin-conjugating enzyme]-L-cysteine + [acceptor protein]-N(6)-ubiquitinyl-L-lysine.</text>
        <dbReference type="EC" id="2.3.2.31"/>
    </reaction>
</comment>
<evidence type="ECO:0000256" key="7">
    <source>
        <dbReference type="ARBA" id="ARBA00022723"/>
    </source>
</evidence>
<organism evidence="17 18">
    <name type="scientific">Phytophthora cactorum</name>
    <dbReference type="NCBI Taxonomy" id="29920"/>
    <lineage>
        <taxon>Eukaryota</taxon>
        <taxon>Sar</taxon>
        <taxon>Stramenopiles</taxon>
        <taxon>Oomycota</taxon>
        <taxon>Peronosporomycetes</taxon>
        <taxon>Peronosporales</taxon>
        <taxon>Peronosporaceae</taxon>
        <taxon>Phytophthora</taxon>
    </lineage>
</organism>
<feature type="compositionally biased region" description="Polar residues" evidence="14">
    <location>
        <begin position="578"/>
        <end position="595"/>
    </location>
</feature>
<dbReference type="InterPro" id="IPR031127">
    <property type="entry name" value="E3_UB_ligase_RBR"/>
</dbReference>
<keyword evidence="13 15" id="KW-0472">Membrane</keyword>
<evidence type="ECO:0000256" key="8">
    <source>
        <dbReference type="ARBA" id="ARBA00022737"/>
    </source>
</evidence>
<dbReference type="GO" id="GO:0008270">
    <property type="term" value="F:zinc ion binding"/>
    <property type="evidence" value="ECO:0007669"/>
    <property type="project" value="UniProtKB-KW"/>
</dbReference>
<comment type="caution">
    <text evidence="17">The sequence shown here is derived from an EMBL/GenBank/DDBJ whole genome shotgun (WGS) entry which is preliminary data.</text>
</comment>
<evidence type="ECO:0000313" key="17">
    <source>
        <dbReference type="EMBL" id="KAG6972472.1"/>
    </source>
</evidence>
<keyword evidence="11" id="KW-0862">Zinc</keyword>
<dbReference type="VEuPathDB" id="FungiDB:PC110_g1224"/>
<dbReference type="EMBL" id="JAENGZ010000034">
    <property type="protein sequence ID" value="KAG6972472.1"/>
    <property type="molecule type" value="Genomic_DNA"/>
</dbReference>
<dbReference type="Pfam" id="PF22191">
    <property type="entry name" value="IBR_1"/>
    <property type="match status" value="1"/>
</dbReference>
<dbReference type="GO" id="GO:0016567">
    <property type="term" value="P:protein ubiquitination"/>
    <property type="evidence" value="ECO:0007669"/>
    <property type="project" value="InterPro"/>
</dbReference>
<evidence type="ECO:0000256" key="14">
    <source>
        <dbReference type="SAM" id="MobiDB-lite"/>
    </source>
</evidence>
<comment type="subcellular location">
    <subcellularLocation>
        <location evidence="2">Membrane</location>
        <topology evidence="2">Single-pass membrane protein</topology>
    </subcellularLocation>
</comment>
<evidence type="ECO:0000256" key="6">
    <source>
        <dbReference type="ARBA" id="ARBA00022692"/>
    </source>
</evidence>
<keyword evidence="10" id="KW-0833">Ubl conjugation pathway</keyword>
<dbReference type="Pfam" id="PF01485">
    <property type="entry name" value="IBR"/>
    <property type="match status" value="1"/>
</dbReference>
<dbReference type="EC" id="2.3.2.31" evidence="4"/>
<dbReference type="SMART" id="SM00647">
    <property type="entry name" value="IBR"/>
    <property type="match status" value="2"/>
</dbReference>
<keyword evidence="7" id="KW-0479">Metal-binding</keyword>
<evidence type="ECO:0000256" key="9">
    <source>
        <dbReference type="ARBA" id="ARBA00022771"/>
    </source>
</evidence>
<dbReference type="CDD" id="cd20336">
    <property type="entry name" value="Rcat_RBR"/>
    <property type="match status" value="1"/>
</dbReference>
<dbReference type="PROSITE" id="PS51873">
    <property type="entry name" value="TRIAD"/>
    <property type="match status" value="1"/>
</dbReference>
<dbReference type="OrthoDB" id="1431934at2759"/>
<evidence type="ECO:0000256" key="11">
    <source>
        <dbReference type="ARBA" id="ARBA00022833"/>
    </source>
</evidence>
<evidence type="ECO:0000256" key="10">
    <source>
        <dbReference type="ARBA" id="ARBA00022786"/>
    </source>
</evidence>
<dbReference type="FunFam" id="3.30.40.10:FF:000051">
    <property type="entry name" value="RBR-type E3 ubiquitin transferase"/>
    <property type="match status" value="1"/>
</dbReference>
<feature type="region of interest" description="Disordered" evidence="14">
    <location>
        <begin position="566"/>
        <end position="595"/>
    </location>
</feature>
<evidence type="ECO:0000256" key="15">
    <source>
        <dbReference type="SAM" id="Phobius"/>
    </source>
</evidence>
<dbReference type="GO" id="GO:0061630">
    <property type="term" value="F:ubiquitin protein ligase activity"/>
    <property type="evidence" value="ECO:0007669"/>
    <property type="project" value="UniProtKB-EC"/>
</dbReference>
<dbReference type="VEuPathDB" id="FungiDB:PC110_g1226"/>
<dbReference type="PANTHER" id="PTHR11685">
    <property type="entry name" value="RBR FAMILY RING FINGER AND IBR DOMAIN-CONTAINING"/>
    <property type="match status" value="1"/>
</dbReference>
<feature type="compositionally biased region" description="Basic and acidic residues" evidence="14">
    <location>
        <begin position="622"/>
        <end position="632"/>
    </location>
</feature>
<dbReference type="InterPro" id="IPR044066">
    <property type="entry name" value="TRIAD_supradom"/>
</dbReference>
<feature type="region of interest" description="Disordered" evidence="14">
    <location>
        <begin position="655"/>
        <end position="692"/>
    </location>
</feature>
<evidence type="ECO:0000313" key="18">
    <source>
        <dbReference type="Proteomes" id="UP000688947"/>
    </source>
</evidence>
<dbReference type="GO" id="GO:0031090">
    <property type="term" value="C:organelle membrane"/>
    <property type="evidence" value="ECO:0007669"/>
    <property type="project" value="UniProtKB-ARBA"/>
</dbReference>
<feature type="transmembrane region" description="Helical" evidence="15">
    <location>
        <begin position="1008"/>
        <end position="1033"/>
    </location>
</feature>
<feature type="region of interest" description="Disordered" evidence="14">
    <location>
        <begin position="622"/>
        <end position="642"/>
    </location>
</feature>
<protein>
    <recommendedName>
        <fullName evidence="4">RBR-type E3 ubiquitin transferase</fullName>
        <ecNumber evidence="4">2.3.2.31</ecNumber>
    </recommendedName>
</protein>
<keyword evidence="5" id="KW-0808">Transferase</keyword>
<gene>
    <name evidence="17" type="ORF">JG687_00001453</name>
</gene>
<accession>A0A8T1V0Z0</accession>
<comment type="pathway">
    <text evidence="3">Protein modification; protein ubiquitination.</text>
</comment>
<proteinExistence type="predicted"/>
<evidence type="ECO:0000256" key="13">
    <source>
        <dbReference type="ARBA" id="ARBA00023136"/>
    </source>
</evidence>
<keyword evidence="12 15" id="KW-1133">Transmembrane helix</keyword>
<feature type="domain" description="RING-type" evidence="16">
    <location>
        <begin position="787"/>
        <end position="1000"/>
    </location>
</feature>
<dbReference type="AlphaFoldDB" id="A0A8T1V0Z0"/>
<dbReference type="InterPro" id="IPR002867">
    <property type="entry name" value="IBR_dom"/>
</dbReference>
<evidence type="ECO:0000256" key="5">
    <source>
        <dbReference type="ARBA" id="ARBA00022679"/>
    </source>
</evidence>
<evidence type="ECO:0000256" key="1">
    <source>
        <dbReference type="ARBA" id="ARBA00001798"/>
    </source>
</evidence>
<reference evidence="17" key="1">
    <citation type="submission" date="2021-01" db="EMBL/GenBank/DDBJ databases">
        <title>Phytophthora aleatoria, a newly-described species from Pinus radiata is distinct from Phytophthora cactorum isolates based on comparative genomics.</title>
        <authorList>
            <person name="Mcdougal R."/>
            <person name="Panda P."/>
            <person name="Williams N."/>
            <person name="Studholme D.J."/>
        </authorList>
    </citation>
    <scope>NUCLEOTIDE SEQUENCE</scope>
    <source>
        <strain evidence="17">NZFS 3830</strain>
    </source>
</reference>
<evidence type="ECO:0000256" key="12">
    <source>
        <dbReference type="ARBA" id="ARBA00022989"/>
    </source>
</evidence>
<dbReference type="Proteomes" id="UP000688947">
    <property type="component" value="Unassembled WGS sequence"/>
</dbReference>
<keyword evidence="6 15" id="KW-0812">Transmembrane</keyword>
<dbReference type="GO" id="GO:0005737">
    <property type="term" value="C:cytoplasm"/>
    <property type="evidence" value="ECO:0007669"/>
    <property type="project" value="UniProtKB-ARBA"/>
</dbReference>
<evidence type="ECO:0000256" key="2">
    <source>
        <dbReference type="ARBA" id="ARBA00004167"/>
    </source>
</evidence>
<name>A0A8T1V0Z0_9STRA</name>
<sequence length="1061" mass="115968">MEATAVYTNAMPVLAANGLGVTLAGTDPDHVPLQPDLINDARRRFAPDGSAVDASGVMRLHVRNALGYAFLRPHQRNKLLSQHAGLKIVKKRDWTAQAAFYRTNYRHFVPHDLMMDFLENECPPQEDCYKLSKWQGNAIAGVNCGQDSHVVFYPTGHVLQQACAWYSKGESEDDPPCSSTVIETGGPIRQFTVMGSRDAYHSTSAAKIFAAARGHTHCTVIAAPARLTCDNVRKMQGKAKLSFPRIINHISGSPHAEAELAVVTVDGTVRHWDPEGGVQTVKKDSYTPDRVLRCEYSSTGRPDIETNLNSMAINEEVYKAVVVGGGPAGIGVFVRAARGGLLPRLLNPDKHGTTKDNELSTQLGFKQMGVAVLHAGDVETFGGGNLGEYIINSNTFACGLLAGVLDEKPDLDPPESIKNTFLEKARVHESAKRLEEIGAAPGNLTEIGRFLRHIGACLIEEISDKAPDTSKVLLNTAATKYEALANGLIRVEARSADAVDEMGTETRVDGVSIYHRRGAALVLEALFGPEVYGTSSSFEEMVEKNEKKKREVQAMKAEKIAEKVRTTSAAAEGEQALLSPSKSRISRGGSVTTPLSPTMEIAMHRRTFCGKSHLHRVKVERSSLSKLEDEQLKPSLPSPRPIRLLHESAMVELYQEQQRPSSHSRSSRRPASSSASSFSSSESSTASLRRLLEESEEQLARALAQAEEGTVDTAQLDELNARVAAFSVASSLLRASISSSALLGGGPEPDGPPRADAPPIMSLSAPATITGGSVAILDSNDGFDIIRRRECQICFDNVDALQAHVCVSCCGSFCTSCTRWYIEYKVLEGEVSQKKMVCPAPQCTRPLSEELIEALVSPDMFAKYNKFLKNQKVGIRFCPRAGCCAVLDEPLNCTVRRVKCQACKYESCMRCGGDFHKIPTCRRVERRFGHWKKRHNVRACPSCKAVIEKQGGCSHMKCFQCDQEFCWSCLCSWDNHDETLCLPLSFLRSKSRKYGCWAPMRVVTKTAIVGVAAVVAVAGAGLAVVVLPPVLGFQYAKDSYRRHKYARASYLRVMDGDAYLH</sequence>